<dbReference type="PANTHER" id="PTHR43270">
    <property type="entry name" value="BETA-ALA-HIS DIPEPTIDASE"/>
    <property type="match status" value="1"/>
</dbReference>
<keyword evidence="2" id="KW-0479">Metal-binding</keyword>
<dbReference type="GO" id="GO:0006508">
    <property type="term" value="P:proteolysis"/>
    <property type="evidence" value="ECO:0007669"/>
    <property type="project" value="UniProtKB-KW"/>
</dbReference>
<dbReference type="GO" id="GO:0008233">
    <property type="term" value="F:peptidase activity"/>
    <property type="evidence" value="ECO:0007669"/>
    <property type="project" value="UniProtKB-KW"/>
</dbReference>
<comment type="caution">
    <text evidence="5">The sequence shown here is derived from an EMBL/GenBank/DDBJ whole genome shotgun (WGS) entry which is preliminary data.</text>
</comment>
<dbReference type="Pfam" id="PF01546">
    <property type="entry name" value="Peptidase_M20"/>
    <property type="match status" value="1"/>
</dbReference>
<dbReference type="Proteomes" id="UP000283817">
    <property type="component" value="Unassembled WGS sequence"/>
</dbReference>
<evidence type="ECO:0000313" key="5">
    <source>
        <dbReference type="EMBL" id="RWX21899.1"/>
    </source>
</evidence>
<reference evidence="5 6" key="1">
    <citation type="submission" date="2019-01" db="EMBL/GenBank/DDBJ databases">
        <title>RHIZO-ID as a novel technology for direct rhizobia identification.</title>
        <authorList>
            <person name="De Meyer S.E."/>
        </authorList>
    </citation>
    <scope>NUCLEOTIDE SEQUENCE [LARGE SCALE GENOMIC DNA]</scope>
    <source>
        <strain evidence="5 6">WSM448</strain>
    </source>
</reference>
<dbReference type="NCBIfam" id="NF006579">
    <property type="entry name" value="PRK09104.1"/>
    <property type="match status" value="1"/>
</dbReference>
<dbReference type="RefSeq" id="WP_128412531.1">
    <property type="nucleotide sequence ID" value="NZ_SBHX01000104.1"/>
</dbReference>
<accession>A0A444HJU4</accession>
<dbReference type="Pfam" id="PF07687">
    <property type="entry name" value="M20_dimer"/>
    <property type="match status" value="1"/>
</dbReference>
<evidence type="ECO:0000313" key="6">
    <source>
        <dbReference type="Proteomes" id="UP000283817"/>
    </source>
</evidence>
<proteinExistence type="predicted"/>
<sequence>MDGSFAADRLEGQSQSLGKVLSYADANMSGSLDRLFQLLRIPSVSCDPFYAGKCQEAATWLSDELESIGFGSSVRQTTGHPVVVAHHKKSSGPHVLFYGHYDVQPVEPLDEWESDPFDPKLRVQPSGETHIVARGASDDKGQLLTFVEACRAWKAVTGSLPISVSMFFEGEEESGSPSMDGFLDQARDELSADIMLLCDTYLWNDAVPAVTVMLRGLLEEEIEITCANRDLHSGAYGNAARNPIQVLAELIASLRGPSGEVAIAGFYDDVKDPNRELKAELEKLRFDTETFLKNVGLSQSAGDQTYSVLEQVWTRPSCEINGIAGGYYGDGLKTIIPSKATAKISFRLVDGQNPNLIRAKFHEHIRSRMPSDCAVKFIELGGSKASVIPFDSQYLRRARAALKDEWGCDSVLIGSGGSIPIVSVMQSKLSINSLPIGFARSDNRHHSPNEKYDLSSFQKGIRSWIRILAELSADEGDDGYLKHPQV</sequence>
<dbReference type="PANTHER" id="PTHR43270:SF12">
    <property type="entry name" value="SUCCINYL-DIAMINOPIMELATE DESUCCINYLASE"/>
    <property type="match status" value="1"/>
</dbReference>
<dbReference type="GO" id="GO:0046872">
    <property type="term" value="F:metal ion binding"/>
    <property type="evidence" value="ECO:0007669"/>
    <property type="project" value="UniProtKB-KW"/>
</dbReference>
<feature type="domain" description="Peptidase M20 dimerisation" evidence="4">
    <location>
        <begin position="215"/>
        <end position="372"/>
    </location>
</feature>
<dbReference type="InterPro" id="IPR051458">
    <property type="entry name" value="Cyt/Met_Dipeptidase"/>
</dbReference>
<name>A0A444HJU4_RHILE</name>
<evidence type="ECO:0000259" key="4">
    <source>
        <dbReference type="Pfam" id="PF07687"/>
    </source>
</evidence>
<dbReference type="EMBL" id="SBHX01000104">
    <property type="protein sequence ID" value="RWX21899.1"/>
    <property type="molecule type" value="Genomic_DNA"/>
</dbReference>
<keyword evidence="3 5" id="KW-0378">Hydrolase</keyword>
<evidence type="ECO:0000256" key="1">
    <source>
        <dbReference type="ARBA" id="ARBA00022670"/>
    </source>
</evidence>
<dbReference type="InterPro" id="IPR011650">
    <property type="entry name" value="Peptidase_M20_dimer"/>
</dbReference>
<dbReference type="SUPFAM" id="SSF53187">
    <property type="entry name" value="Zn-dependent exopeptidases"/>
    <property type="match status" value="1"/>
</dbReference>
<keyword evidence="1" id="KW-0645">Protease</keyword>
<organism evidence="5 6">
    <name type="scientific">Rhizobium leguminosarum</name>
    <dbReference type="NCBI Taxonomy" id="384"/>
    <lineage>
        <taxon>Bacteria</taxon>
        <taxon>Pseudomonadati</taxon>
        <taxon>Pseudomonadota</taxon>
        <taxon>Alphaproteobacteria</taxon>
        <taxon>Hyphomicrobiales</taxon>
        <taxon>Rhizobiaceae</taxon>
        <taxon>Rhizobium/Agrobacterium group</taxon>
        <taxon>Rhizobium</taxon>
    </lineage>
</organism>
<protein>
    <submittedName>
        <fullName evidence="5">M20/M25/M40 family metallo-hydrolase</fullName>
    </submittedName>
</protein>
<dbReference type="Gene3D" id="3.30.70.360">
    <property type="match status" value="1"/>
</dbReference>
<gene>
    <name evidence="5" type="ORF">EHI47_34925</name>
</gene>
<dbReference type="AlphaFoldDB" id="A0A444HJU4"/>
<dbReference type="InterPro" id="IPR002933">
    <property type="entry name" value="Peptidase_M20"/>
</dbReference>
<evidence type="ECO:0000256" key="3">
    <source>
        <dbReference type="ARBA" id="ARBA00022801"/>
    </source>
</evidence>
<dbReference type="Gene3D" id="3.40.630.10">
    <property type="entry name" value="Zn peptidases"/>
    <property type="match status" value="1"/>
</dbReference>
<evidence type="ECO:0000256" key="2">
    <source>
        <dbReference type="ARBA" id="ARBA00022723"/>
    </source>
</evidence>